<evidence type="ECO:0000256" key="7">
    <source>
        <dbReference type="ARBA" id="ARBA00022958"/>
    </source>
</evidence>
<dbReference type="InterPro" id="IPR032976">
    <property type="entry name" value="YJEFN_prot_NAXE-like"/>
</dbReference>
<feature type="binding site" evidence="10">
    <location>
        <position position="130"/>
    </location>
    <ligand>
        <name>K(+)</name>
        <dbReference type="ChEBI" id="CHEBI:29103"/>
    </ligand>
</feature>
<evidence type="ECO:0000256" key="10">
    <source>
        <dbReference type="HAMAP-Rule" id="MF_03159"/>
    </source>
</evidence>
<dbReference type="NCBIfam" id="TIGR00197">
    <property type="entry name" value="yjeF_nterm"/>
    <property type="match status" value="1"/>
</dbReference>
<dbReference type="Proteomes" id="UP001224775">
    <property type="component" value="Unassembled WGS sequence"/>
</dbReference>
<comment type="similarity">
    <text evidence="10">Belongs to the NnrE/AIBP family.</text>
</comment>
<dbReference type="Gene3D" id="3.40.50.10260">
    <property type="entry name" value="YjeF N-terminal domain"/>
    <property type="match status" value="1"/>
</dbReference>
<comment type="catalytic activity">
    <reaction evidence="2 10">
        <text>(6R)-NADPHX = (6S)-NADPHX</text>
        <dbReference type="Rhea" id="RHEA:32227"/>
        <dbReference type="ChEBI" id="CHEBI:64076"/>
        <dbReference type="ChEBI" id="CHEBI:64077"/>
        <dbReference type="EC" id="5.1.99.6"/>
    </reaction>
</comment>
<protein>
    <recommendedName>
        <fullName evidence="3 10">NAD(P)H-hydrate epimerase</fullName>
        <ecNumber evidence="3 10">5.1.99.6</ecNumber>
    </recommendedName>
    <alternativeName>
        <fullName evidence="10">NAD(P)HX epimerase</fullName>
    </alternativeName>
</protein>
<evidence type="ECO:0000313" key="15">
    <source>
        <dbReference type="Proteomes" id="UP001224775"/>
    </source>
</evidence>
<keyword evidence="7 10" id="KW-0630">Potassium</keyword>
<feature type="signal peptide" evidence="12">
    <location>
        <begin position="1"/>
        <end position="22"/>
    </location>
</feature>
<dbReference type="EC" id="5.1.99.6" evidence="3 10"/>
<feature type="domain" description="YjeF N-terminal" evidence="13">
    <location>
        <begin position="75"/>
        <end position="299"/>
    </location>
</feature>
<comment type="catalytic activity">
    <reaction evidence="1 10">
        <text>(6R)-NADHX = (6S)-NADHX</text>
        <dbReference type="Rhea" id="RHEA:32215"/>
        <dbReference type="ChEBI" id="CHEBI:64074"/>
        <dbReference type="ChEBI" id="CHEBI:64075"/>
        <dbReference type="EC" id="5.1.99.6"/>
    </reaction>
</comment>
<keyword evidence="15" id="KW-1185">Reference proteome</keyword>
<keyword evidence="5 10" id="KW-0547">Nucleotide-binding</keyword>
<evidence type="ECO:0000256" key="9">
    <source>
        <dbReference type="ARBA" id="ARBA00023235"/>
    </source>
</evidence>
<dbReference type="GO" id="GO:0052856">
    <property type="term" value="F:NAD(P)HX epimerase activity"/>
    <property type="evidence" value="ECO:0007669"/>
    <property type="project" value="UniProtKB-UniRule"/>
</dbReference>
<accession>A0AAD9DBT7</accession>
<dbReference type="EMBL" id="JATAAI010000016">
    <property type="protein sequence ID" value="KAK1740249.1"/>
    <property type="molecule type" value="Genomic_DNA"/>
</dbReference>
<evidence type="ECO:0000259" key="13">
    <source>
        <dbReference type="PROSITE" id="PS51385"/>
    </source>
</evidence>
<dbReference type="InterPro" id="IPR004443">
    <property type="entry name" value="YjeF_N_dom"/>
</dbReference>
<feature type="region of interest" description="Disordered" evidence="11">
    <location>
        <begin position="338"/>
        <end position="366"/>
    </location>
</feature>
<reference evidence="14" key="1">
    <citation type="submission" date="2023-06" db="EMBL/GenBank/DDBJ databases">
        <title>Survivors Of The Sea: Transcriptome response of Skeletonema marinoi to long-term dormancy.</title>
        <authorList>
            <person name="Pinder M.I.M."/>
            <person name="Kourtchenko O."/>
            <person name="Robertson E.K."/>
            <person name="Larsson T."/>
            <person name="Maumus F."/>
            <person name="Osuna-Cruz C.M."/>
            <person name="Vancaester E."/>
            <person name="Stenow R."/>
            <person name="Vandepoele K."/>
            <person name="Ploug H."/>
            <person name="Bruchert V."/>
            <person name="Godhe A."/>
            <person name="Topel M."/>
        </authorList>
    </citation>
    <scope>NUCLEOTIDE SEQUENCE</scope>
    <source>
        <strain evidence="14">R05AC</strain>
    </source>
</reference>
<dbReference type="PANTHER" id="PTHR13232:SF10">
    <property type="entry name" value="NAD(P)H-HYDRATE EPIMERASE"/>
    <property type="match status" value="1"/>
</dbReference>
<dbReference type="Pfam" id="PF03853">
    <property type="entry name" value="YjeF_N"/>
    <property type="match status" value="1"/>
</dbReference>
<keyword evidence="12" id="KW-0732">Signal</keyword>
<evidence type="ECO:0000256" key="1">
    <source>
        <dbReference type="ARBA" id="ARBA00000013"/>
    </source>
</evidence>
<evidence type="ECO:0000256" key="6">
    <source>
        <dbReference type="ARBA" id="ARBA00022857"/>
    </source>
</evidence>
<sequence>MTMMFRHINRLLSLGTLSSAAAFTGNSSRRHIINTQSLVAALATSTTPSQRNLASSTSLAMTSSFDTGYLNAQDATDLDVELMSTPGFSLEQLMELAGLSVAEAVYEVGTDGNDGAKKKRVLLVCGPGNNGGDGLVAARHLFHFGFQPTVVYPKRSTKPHFINLVQQLDDLNIPILDEIPATVATDNDDDGENKDHYDIIVDAIFGFSFRGTAPREPFATAITQMITMQTQQSSLLISVDVPSSWNVDGGDMTEGLKFQPDVLVSLTAPKLSAKKFTRRHFVGGRFLPPGLAEKYGIRMPPYPGVSQVMELSKPKEAPSKEEVDDGEMDWALQYQAYLDEQEKERGESDTEDDEGEEDEVEGEEWAKEYAAYCAEKEKEFFEANKPKE</sequence>
<proteinExistence type="inferred from homology"/>
<gene>
    <name evidence="14" type="ORF">QTG54_009199</name>
</gene>
<dbReference type="GO" id="GO:0005739">
    <property type="term" value="C:mitochondrion"/>
    <property type="evidence" value="ECO:0007669"/>
    <property type="project" value="TreeGrafter"/>
</dbReference>
<dbReference type="HAMAP" id="MF_01966">
    <property type="entry name" value="NADHX_epimerase"/>
    <property type="match status" value="1"/>
</dbReference>
<evidence type="ECO:0000256" key="8">
    <source>
        <dbReference type="ARBA" id="ARBA00023027"/>
    </source>
</evidence>
<feature type="binding site" evidence="10">
    <location>
        <position position="243"/>
    </location>
    <ligand>
        <name>K(+)</name>
        <dbReference type="ChEBI" id="CHEBI:29103"/>
    </ligand>
</feature>
<dbReference type="GO" id="GO:0000166">
    <property type="term" value="F:nucleotide binding"/>
    <property type="evidence" value="ECO:0007669"/>
    <property type="project" value="UniProtKB-KW"/>
</dbReference>
<keyword evidence="14" id="KW-0560">Oxidoreductase</keyword>
<organism evidence="14 15">
    <name type="scientific">Skeletonema marinoi</name>
    <dbReference type="NCBI Taxonomy" id="267567"/>
    <lineage>
        <taxon>Eukaryota</taxon>
        <taxon>Sar</taxon>
        <taxon>Stramenopiles</taxon>
        <taxon>Ochrophyta</taxon>
        <taxon>Bacillariophyta</taxon>
        <taxon>Coscinodiscophyceae</taxon>
        <taxon>Thalassiosirophycidae</taxon>
        <taxon>Thalassiosirales</taxon>
        <taxon>Skeletonemataceae</taxon>
        <taxon>Skeletonema</taxon>
        <taxon>Skeletonema marinoi-dohrnii complex</taxon>
    </lineage>
</organism>
<evidence type="ECO:0000256" key="3">
    <source>
        <dbReference type="ARBA" id="ARBA00012228"/>
    </source>
</evidence>
<evidence type="ECO:0000256" key="12">
    <source>
        <dbReference type="SAM" id="SignalP"/>
    </source>
</evidence>
<comment type="caution">
    <text evidence="14">The sequence shown here is derived from an EMBL/GenBank/DDBJ whole genome shotgun (WGS) entry which is preliminary data.</text>
</comment>
<feature type="chain" id="PRO_5042255223" description="NAD(P)H-hydrate epimerase" evidence="12">
    <location>
        <begin position="23"/>
        <end position="388"/>
    </location>
</feature>
<evidence type="ECO:0000256" key="2">
    <source>
        <dbReference type="ARBA" id="ARBA00000909"/>
    </source>
</evidence>
<comment type="caution">
    <text evidence="10">Lacks conserved residue(s) required for the propagation of feature annotation.</text>
</comment>
<evidence type="ECO:0000256" key="4">
    <source>
        <dbReference type="ARBA" id="ARBA00022723"/>
    </source>
</evidence>
<dbReference type="PROSITE" id="PS51385">
    <property type="entry name" value="YJEF_N"/>
    <property type="match status" value="1"/>
</dbReference>
<keyword evidence="9 10" id="KW-0413">Isomerase</keyword>
<dbReference type="GO" id="GO:0016491">
    <property type="term" value="F:oxidoreductase activity"/>
    <property type="evidence" value="ECO:0007669"/>
    <property type="project" value="UniProtKB-KW"/>
</dbReference>
<evidence type="ECO:0000256" key="5">
    <source>
        <dbReference type="ARBA" id="ARBA00022741"/>
    </source>
</evidence>
<name>A0AAD9DBT7_9STRA</name>
<evidence type="ECO:0000256" key="11">
    <source>
        <dbReference type="SAM" id="MobiDB-lite"/>
    </source>
</evidence>
<comment type="function">
    <text evidence="10">Catalyzes the epimerization of the S- and R-forms of NAD(P)HX, a damaged form of NAD(P)H that is a result of enzymatic or heat-dependent hydration. This is a prerequisite for the S-specific NAD(P)H-hydrate dehydratase to allow the repair of both epimers of NAD(P)HX.</text>
</comment>
<feature type="binding site" evidence="10">
    <location>
        <position position="202"/>
    </location>
    <ligand>
        <name>K(+)</name>
        <dbReference type="ChEBI" id="CHEBI:29103"/>
    </ligand>
</feature>
<dbReference type="PANTHER" id="PTHR13232">
    <property type="entry name" value="NAD(P)H-HYDRATE EPIMERASE"/>
    <property type="match status" value="1"/>
</dbReference>
<feature type="binding site" evidence="10">
    <location>
        <begin position="129"/>
        <end position="133"/>
    </location>
    <ligand>
        <name>(6S)-NADPHX</name>
        <dbReference type="ChEBI" id="CHEBI:64076"/>
    </ligand>
</feature>
<keyword evidence="8 10" id="KW-0520">NAD</keyword>
<evidence type="ECO:0000313" key="14">
    <source>
        <dbReference type="EMBL" id="KAK1740249.1"/>
    </source>
</evidence>
<dbReference type="SUPFAM" id="SSF64153">
    <property type="entry name" value="YjeF N-terminal domain-like"/>
    <property type="match status" value="1"/>
</dbReference>
<keyword evidence="4 10" id="KW-0479">Metal-binding</keyword>
<dbReference type="AlphaFoldDB" id="A0AAD9DBT7"/>
<comment type="cofactor">
    <cofactor evidence="10">
        <name>K(+)</name>
        <dbReference type="ChEBI" id="CHEBI:29103"/>
    </cofactor>
    <text evidence="10">Binds 1 potassium ion per subunit.</text>
</comment>
<dbReference type="InterPro" id="IPR036652">
    <property type="entry name" value="YjeF_N_dom_sf"/>
</dbReference>
<keyword evidence="6" id="KW-0521">NADP</keyword>
<feature type="compositionally biased region" description="Acidic residues" evidence="11">
    <location>
        <begin position="349"/>
        <end position="363"/>
    </location>
</feature>
<dbReference type="GO" id="GO:0046872">
    <property type="term" value="F:metal ion binding"/>
    <property type="evidence" value="ECO:0007669"/>
    <property type="project" value="UniProtKB-KW"/>
</dbReference>
<feature type="binding site" evidence="10">
    <location>
        <position position="240"/>
    </location>
    <ligand>
        <name>(6S)-NADPHX</name>
        <dbReference type="ChEBI" id="CHEBI:64076"/>
    </ligand>
</feature>